<dbReference type="KEGG" id="ssam:E3D00_02285"/>
<evidence type="ECO:0000313" key="2">
    <source>
        <dbReference type="Proteomes" id="UP000316313"/>
    </source>
</evidence>
<organism evidence="1 2">
    <name type="scientific">Swingsia samuiensis</name>
    <dbReference type="NCBI Taxonomy" id="1293412"/>
    <lineage>
        <taxon>Bacteria</taxon>
        <taxon>Pseudomonadati</taxon>
        <taxon>Pseudomonadota</taxon>
        <taxon>Alphaproteobacteria</taxon>
        <taxon>Acetobacterales</taxon>
        <taxon>Acetobacteraceae</taxon>
        <taxon>Swingsia</taxon>
    </lineage>
</organism>
<dbReference type="EMBL" id="CP038141">
    <property type="protein sequence ID" value="QDH16531.1"/>
    <property type="molecule type" value="Genomic_DNA"/>
</dbReference>
<proteinExistence type="predicted"/>
<gene>
    <name evidence="1" type="ORF">E3D00_02285</name>
</gene>
<sequence length="134" mass="15529">MSNDSIEAILKRLKQSHFRARFHLDDLSRKYINQNGLPVILDQGKEFLNKRLAPAFPPKDGKQTPMRGHPIFIAQHATASCCRSCLYKWHNIEKSRSLTENEKARIIDIIRAWIIEDYGENPPSSPAQEAFFFF</sequence>
<dbReference type="Proteomes" id="UP000316313">
    <property type="component" value="Chromosome"/>
</dbReference>
<evidence type="ECO:0000313" key="1">
    <source>
        <dbReference type="EMBL" id="QDH16531.1"/>
    </source>
</evidence>
<keyword evidence="2" id="KW-1185">Reference proteome</keyword>
<dbReference type="Pfam" id="PF13811">
    <property type="entry name" value="DUF4186"/>
    <property type="match status" value="1"/>
</dbReference>
<dbReference type="OrthoDB" id="3781311at2"/>
<dbReference type="AlphaFoldDB" id="A0A4Y6UJG3"/>
<reference evidence="1 2" key="1">
    <citation type="submission" date="2019-03" db="EMBL/GenBank/DDBJ databases">
        <title>The complete genome sequence of Swingsia samuiensis NBRC107927(T).</title>
        <authorList>
            <person name="Chua K.-O."/>
            <person name="Chan K.-G."/>
            <person name="See-Too W.-S."/>
        </authorList>
    </citation>
    <scope>NUCLEOTIDE SEQUENCE [LARGE SCALE GENOMIC DNA]</scope>
    <source>
        <strain evidence="1 2">AH83</strain>
    </source>
</reference>
<dbReference type="RefSeq" id="WP_141459575.1">
    <property type="nucleotide sequence ID" value="NZ_CP038141.1"/>
</dbReference>
<accession>A0A4Y6UJG3</accession>
<name>A0A4Y6UJG3_9PROT</name>
<dbReference type="InterPro" id="IPR020378">
    <property type="entry name" value="DUF4186"/>
</dbReference>
<protein>
    <submittedName>
        <fullName evidence="1">DUF4186 domain-containing protein</fullName>
    </submittedName>
</protein>